<comment type="caution">
    <text evidence="2">The sequence shown here is derived from an EMBL/GenBank/DDBJ whole genome shotgun (WGS) entry which is preliminary data.</text>
</comment>
<gene>
    <name evidence="2" type="ORF">GCM10023184_41290</name>
</gene>
<name>A0ABP8HP90_9BACT</name>
<dbReference type="Proteomes" id="UP001501725">
    <property type="component" value="Unassembled WGS sequence"/>
</dbReference>
<sequence>MADSLDQQLRGLNALMTEEDAHFVRLAASLNERIVEDFDSVVRLLYRVDVPEKRVRAALAAGGGDAGTILARLLLEREREKAASRARYRMPDEDIPEEDRW</sequence>
<reference evidence="3" key="1">
    <citation type="journal article" date="2019" name="Int. J. Syst. Evol. Microbiol.">
        <title>The Global Catalogue of Microorganisms (GCM) 10K type strain sequencing project: providing services to taxonomists for standard genome sequencing and annotation.</title>
        <authorList>
            <consortium name="The Broad Institute Genomics Platform"/>
            <consortium name="The Broad Institute Genome Sequencing Center for Infectious Disease"/>
            <person name="Wu L."/>
            <person name="Ma J."/>
        </authorList>
    </citation>
    <scope>NUCLEOTIDE SEQUENCE [LARGE SCALE GENOMIC DNA]</scope>
    <source>
        <strain evidence="3">JCM 17919</strain>
    </source>
</reference>
<evidence type="ECO:0000313" key="3">
    <source>
        <dbReference type="Proteomes" id="UP001501725"/>
    </source>
</evidence>
<dbReference type="EMBL" id="BAABGY010000016">
    <property type="protein sequence ID" value="GAA4342169.1"/>
    <property type="molecule type" value="Genomic_DNA"/>
</dbReference>
<organism evidence="2 3">
    <name type="scientific">Flaviaesturariibacter amylovorans</name>
    <dbReference type="NCBI Taxonomy" id="1084520"/>
    <lineage>
        <taxon>Bacteria</taxon>
        <taxon>Pseudomonadati</taxon>
        <taxon>Bacteroidota</taxon>
        <taxon>Chitinophagia</taxon>
        <taxon>Chitinophagales</taxon>
        <taxon>Chitinophagaceae</taxon>
        <taxon>Flaviaestuariibacter</taxon>
    </lineage>
</organism>
<accession>A0ABP8HP90</accession>
<protein>
    <submittedName>
        <fullName evidence="2">Uncharacterized protein</fullName>
    </submittedName>
</protein>
<evidence type="ECO:0000256" key="1">
    <source>
        <dbReference type="SAM" id="MobiDB-lite"/>
    </source>
</evidence>
<keyword evidence="3" id="KW-1185">Reference proteome</keyword>
<dbReference type="RefSeq" id="WP_345257830.1">
    <property type="nucleotide sequence ID" value="NZ_BAABGY010000016.1"/>
</dbReference>
<feature type="region of interest" description="Disordered" evidence="1">
    <location>
        <begin position="82"/>
        <end position="101"/>
    </location>
</feature>
<proteinExistence type="predicted"/>
<evidence type="ECO:0000313" key="2">
    <source>
        <dbReference type="EMBL" id="GAA4342169.1"/>
    </source>
</evidence>